<reference evidence="1" key="1">
    <citation type="submission" date="2018-05" db="EMBL/GenBank/DDBJ databases">
        <authorList>
            <person name="Lanie J.A."/>
            <person name="Ng W.-L."/>
            <person name="Kazmierczak K.M."/>
            <person name="Andrzejewski T.M."/>
            <person name="Davidsen T.M."/>
            <person name="Wayne K.J."/>
            <person name="Tettelin H."/>
            <person name="Glass J.I."/>
            <person name="Rusch D."/>
            <person name="Podicherti R."/>
            <person name="Tsui H.-C.T."/>
            <person name="Winkler M.E."/>
        </authorList>
    </citation>
    <scope>NUCLEOTIDE SEQUENCE</scope>
</reference>
<proteinExistence type="predicted"/>
<protein>
    <submittedName>
        <fullName evidence="1">Uncharacterized protein</fullName>
    </submittedName>
</protein>
<dbReference type="AlphaFoldDB" id="A0A382DQQ5"/>
<feature type="non-terminal residue" evidence="1">
    <location>
        <position position="39"/>
    </location>
</feature>
<dbReference type="EMBL" id="UINC01040533">
    <property type="protein sequence ID" value="SVB40545.1"/>
    <property type="molecule type" value="Genomic_DNA"/>
</dbReference>
<evidence type="ECO:0000313" key="1">
    <source>
        <dbReference type="EMBL" id="SVB40545.1"/>
    </source>
</evidence>
<name>A0A382DQQ5_9ZZZZ</name>
<gene>
    <name evidence="1" type="ORF">METZ01_LOCUS193399</name>
</gene>
<organism evidence="1">
    <name type="scientific">marine metagenome</name>
    <dbReference type="NCBI Taxonomy" id="408172"/>
    <lineage>
        <taxon>unclassified sequences</taxon>
        <taxon>metagenomes</taxon>
        <taxon>ecological metagenomes</taxon>
    </lineage>
</organism>
<accession>A0A382DQQ5</accession>
<sequence length="39" mass="3926">MSEPAYTFFAAASRGVAPLLSAELRDLGAGDVERTGAGA</sequence>